<dbReference type="EMBL" id="BAAAZP010000078">
    <property type="protein sequence ID" value="GAA3672491.1"/>
    <property type="molecule type" value="Genomic_DNA"/>
</dbReference>
<evidence type="ECO:0000256" key="4">
    <source>
        <dbReference type="SAM" id="MobiDB-lite"/>
    </source>
</evidence>
<name>A0ABP7BYQ4_9ACTN</name>
<keyword evidence="3 6" id="KW-0067">ATP-binding</keyword>
<dbReference type="RefSeq" id="WP_344880037.1">
    <property type="nucleotide sequence ID" value="NZ_BAAAZP010000078.1"/>
</dbReference>
<dbReference type="InterPro" id="IPR013611">
    <property type="entry name" value="Transp-assoc_OB_typ2"/>
</dbReference>
<evidence type="ECO:0000259" key="5">
    <source>
        <dbReference type="PROSITE" id="PS50893"/>
    </source>
</evidence>
<dbReference type="InterPro" id="IPR012340">
    <property type="entry name" value="NA-bd_OB-fold"/>
</dbReference>
<evidence type="ECO:0000256" key="2">
    <source>
        <dbReference type="ARBA" id="ARBA00022741"/>
    </source>
</evidence>
<organism evidence="6 7">
    <name type="scientific">Nonomuraea antimicrobica</name>
    <dbReference type="NCBI Taxonomy" id="561173"/>
    <lineage>
        <taxon>Bacteria</taxon>
        <taxon>Bacillati</taxon>
        <taxon>Actinomycetota</taxon>
        <taxon>Actinomycetes</taxon>
        <taxon>Streptosporangiales</taxon>
        <taxon>Streptosporangiaceae</taxon>
        <taxon>Nonomuraea</taxon>
    </lineage>
</organism>
<dbReference type="Gene3D" id="2.40.50.140">
    <property type="entry name" value="Nucleic acid-binding proteins"/>
    <property type="match status" value="1"/>
</dbReference>
<dbReference type="Pfam" id="PF08402">
    <property type="entry name" value="TOBE_2"/>
    <property type="match status" value="1"/>
</dbReference>
<dbReference type="InterPro" id="IPR047641">
    <property type="entry name" value="ABC_transpr_MalK/UgpC-like"/>
</dbReference>
<evidence type="ECO:0000256" key="1">
    <source>
        <dbReference type="ARBA" id="ARBA00022448"/>
    </source>
</evidence>
<dbReference type="InterPro" id="IPR003439">
    <property type="entry name" value="ABC_transporter-like_ATP-bd"/>
</dbReference>
<dbReference type="PANTHER" id="PTHR43875:SF1">
    <property type="entry name" value="OSMOPROTECTIVE COMPOUNDS UPTAKE ATP-BINDING PROTEIN GGTA"/>
    <property type="match status" value="1"/>
</dbReference>
<dbReference type="Pfam" id="PF00005">
    <property type="entry name" value="ABC_tran"/>
    <property type="match status" value="1"/>
</dbReference>
<evidence type="ECO:0000313" key="6">
    <source>
        <dbReference type="EMBL" id="GAA3672491.1"/>
    </source>
</evidence>
<dbReference type="SMART" id="SM00382">
    <property type="entry name" value="AAA"/>
    <property type="match status" value="1"/>
</dbReference>
<feature type="region of interest" description="Disordered" evidence="4">
    <location>
        <begin position="370"/>
        <end position="394"/>
    </location>
</feature>
<reference evidence="7" key="1">
    <citation type="journal article" date="2019" name="Int. J. Syst. Evol. Microbiol.">
        <title>The Global Catalogue of Microorganisms (GCM) 10K type strain sequencing project: providing services to taxonomists for standard genome sequencing and annotation.</title>
        <authorList>
            <consortium name="The Broad Institute Genomics Platform"/>
            <consortium name="The Broad Institute Genome Sequencing Center for Infectious Disease"/>
            <person name="Wu L."/>
            <person name="Ma J."/>
        </authorList>
    </citation>
    <scope>NUCLEOTIDE SEQUENCE [LARGE SCALE GENOMIC DNA]</scope>
    <source>
        <strain evidence="7">JCM 16904</strain>
    </source>
</reference>
<dbReference type="Gene3D" id="2.40.50.100">
    <property type="match status" value="1"/>
</dbReference>
<dbReference type="Gene3D" id="3.40.50.300">
    <property type="entry name" value="P-loop containing nucleotide triphosphate hydrolases"/>
    <property type="match status" value="1"/>
</dbReference>
<dbReference type="SUPFAM" id="SSF52540">
    <property type="entry name" value="P-loop containing nucleoside triphosphate hydrolases"/>
    <property type="match status" value="1"/>
</dbReference>
<protein>
    <submittedName>
        <fullName evidence="6">ABC transporter ATP-binding protein</fullName>
    </submittedName>
</protein>
<dbReference type="InterPro" id="IPR008995">
    <property type="entry name" value="Mo/tungstate-bd_C_term_dom"/>
</dbReference>
<dbReference type="Proteomes" id="UP001500902">
    <property type="component" value="Unassembled WGS sequence"/>
</dbReference>
<comment type="caution">
    <text evidence="6">The sequence shown here is derived from an EMBL/GenBank/DDBJ whole genome shotgun (WGS) entry which is preliminary data.</text>
</comment>
<evidence type="ECO:0000313" key="7">
    <source>
        <dbReference type="Proteomes" id="UP001500902"/>
    </source>
</evidence>
<dbReference type="SUPFAM" id="SSF50331">
    <property type="entry name" value="MOP-like"/>
    <property type="match status" value="1"/>
</dbReference>
<keyword evidence="2" id="KW-0547">Nucleotide-binding</keyword>
<sequence length="394" mass="42349">MTVILDGISVRQRGETWLDDINLEFPRGMTTLLGPMMAGKTTLMRVAAGLLAPDRGRVVVGGKDVTRISVRKRSVAFVYQQFINYPSLTVYENIASPLRLDAAYRRDGVDRRVREVAELMGLSRLLDRRPAELSGGQRQRTAIARALARPVDVLLLDEPLANLDFKLREQLRADLKAMFADSPGVVLYSTADPNEALTFAAPTVVLGEGRVRHTGDAADMYARPPTLTVAATLSDPPLNLLPGVVRDGRIEVLGTSFPMPPAEVLGTSSPAPSAEVLGTSFPVPPAGAAGRDVLVGVRPHQVTITRDRPGALELPAEIRVAEVTGSATFLHLLLQDGRHLVAQLPGTRRFTPGETTVAYVDPAHVFVFGEDGDRLPSTGDRLPSTGAAEVDPHG</sequence>
<accession>A0ABP7BYQ4</accession>
<dbReference type="InterPro" id="IPR027417">
    <property type="entry name" value="P-loop_NTPase"/>
</dbReference>
<feature type="domain" description="ABC transporter" evidence="5">
    <location>
        <begin position="3"/>
        <end position="233"/>
    </location>
</feature>
<gene>
    <name evidence="6" type="ORF">GCM10022224_040950</name>
</gene>
<dbReference type="PROSITE" id="PS50893">
    <property type="entry name" value="ABC_TRANSPORTER_2"/>
    <property type="match status" value="1"/>
</dbReference>
<dbReference type="PANTHER" id="PTHR43875">
    <property type="entry name" value="MALTODEXTRIN IMPORT ATP-BINDING PROTEIN MSMX"/>
    <property type="match status" value="1"/>
</dbReference>
<evidence type="ECO:0000256" key="3">
    <source>
        <dbReference type="ARBA" id="ARBA00022840"/>
    </source>
</evidence>
<keyword evidence="7" id="KW-1185">Reference proteome</keyword>
<keyword evidence="1" id="KW-0813">Transport</keyword>
<dbReference type="GO" id="GO:0005524">
    <property type="term" value="F:ATP binding"/>
    <property type="evidence" value="ECO:0007669"/>
    <property type="project" value="UniProtKB-KW"/>
</dbReference>
<dbReference type="InterPro" id="IPR003593">
    <property type="entry name" value="AAA+_ATPase"/>
</dbReference>
<proteinExistence type="predicted"/>